<dbReference type="GO" id="GO:0016787">
    <property type="term" value="F:hydrolase activity"/>
    <property type="evidence" value="ECO:0007669"/>
    <property type="project" value="UniProtKB-ARBA"/>
</dbReference>
<comment type="caution">
    <text evidence="2">The sequence shown here is derived from an EMBL/GenBank/DDBJ whole genome shotgun (WGS) entry which is preliminary data.</text>
</comment>
<dbReference type="RefSeq" id="WP_050006428.1">
    <property type="nucleotide sequence ID" value="NZ_JXXK01000037.1"/>
</dbReference>
<evidence type="ECO:0000256" key="1">
    <source>
        <dbReference type="SAM" id="SignalP"/>
    </source>
</evidence>
<gene>
    <name evidence="2" type="ORF">TQ39_17220</name>
</gene>
<dbReference type="InterPro" id="IPR002591">
    <property type="entry name" value="Phosphodiest/P_Trfase"/>
</dbReference>
<sequence length="857" mass="91669">MKKIRRLLAVILICVFCVGVCPLASAAEPLPGSTDLYLLSENNSDGQAKLLGKTVTVEGIVTVASGVWHDQVNYFSIVTPRDSYRFGGGTLVYSPGNATQYKVGDRVVVTGTVVNGAYASDKGTTAIRTASSSDIQVRGSGVALPDAYPIYTDPLYEEVELDPGLRFEGMPVRVLGKVSDVAAEGTVRGFYVDGSRDGDYEDGAGRMQVKWYSYSGIESQVSQGDWVVVEGILMQSDASSPYTSGYYIRPSSSAGIQLITQDTVLRLSEAVRQKKDGTAALAGLSVTVHGVAAGPTGQWHESNTAFAMVSPRQTPGLDPVYPSGGLYVYGEGIAQPVARGDALTVTGVLGNAGYDGNVSLTPSTLTVTASEQPVLSEKFIYTDWSREQLQGLESTPVKIKGRVTAIKDTGITRTLTVDGSEDGNTTDGTGTMVVKVYSYSGLSLEGITVGEEVVVNGSLQKEAGAAPVGDYFVRPVEQLGIQRCSEHPARTLYVHLDGFRNDYVQREDWDTPVFDALISGGTRCTNAWGEYVSMTTANMTTLCTGAHTGTHQVPALAFYDKVNDRRVRFLQNYDVATVGEMFGSQGLLVGAIKQRKLQNRGADLFAEGGEIAETASQAVQMILHEDPDLMVVLFNETDSTAHKYGTSGPQIQAVVEQIDDALGQILDAYRQRGHAEALNVVLVGDHGMTEVHTNLTSTLSDVLDAVGIPYENAAVNIGPFREDTKLVYNLASGSAEIYFRKPLTQAEYDALIAGLEGITGVARVYTRSELDAMDTPQNLGDLVVDCAEGYAFSTSVAEHGAKAQQQIFMVFNGPTIKQGELYETECRSVDCVANILAVHGVPAEDTVDGAVLNGIYK</sequence>
<protein>
    <submittedName>
        <fullName evidence="2">Uncharacterized protein</fullName>
    </submittedName>
</protein>
<dbReference type="SUPFAM" id="SSF53649">
    <property type="entry name" value="Alkaline phosphatase-like"/>
    <property type="match status" value="1"/>
</dbReference>
<keyword evidence="1" id="KW-0732">Signal</keyword>
<feature type="signal peptide" evidence="1">
    <location>
        <begin position="1"/>
        <end position="26"/>
    </location>
</feature>
<evidence type="ECO:0000313" key="2">
    <source>
        <dbReference type="EMBL" id="KJF38566.1"/>
    </source>
</evidence>
<accession>A0A0D8IWA6</accession>
<keyword evidence="3" id="KW-1185">Reference proteome</keyword>
<dbReference type="EMBL" id="JXXK01000037">
    <property type="protein sequence ID" value="KJF38566.1"/>
    <property type="molecule type" value="Genomic_DNA"/>
</dbReference>
<feature type="chain" id="PRO_5002330499" evidence="1">
    <location>
        <begin position="27"/>
        <end position="857"/>
    </location>
</feature>
<name>A0A0D8IWA6_9FIRM</name>
<dbReference type="PANTHER" id="PTHR10151">
    <property type="entry name" value="ECTONUCLEOTIDE PYROPHOSPHATASE/PHOSPHODIESTERASE"/>
    <property type="match status" value="1"/>
</dbReference>
<proteinExistence type="predicted"/>
<dbReference type="AlphaFoldDB" id="A0A0D8IWA6"/>
<organism evidence="2 3">
    <name type="scientific">Ruthenibacterium lactatiformans</name>
    <dbReference type="NCBI Taxonomy" id="1550024"/>
    <lineage>
        <taxon>Bacteria</taxon>
        <taxon>Bacillati</taxon>
        <taxon>Bacillota</taxon>
        <taxon>Clostridia</taxon>
        <taxon>Eubacteriales</taxon>
        <taxon>Oscillospiraceae</taxon>
        <taxon>Ruthenibacterium</taxon>
    </lineage>
</organism>
<dbReference type="Proteomes" id="UP000032483">
    <property type="component" value="Unassembled WGS sequence"/>
</dbReference>
<dbReference type="InterPro" id="IPR017850">
    <property type="entry name" value="Alkaline_phosphatase_core_sf"/>
</dbReference>
<dbReference type="Pfam" id="PF01663">
    <property type="entry name" value="Phosphodiest"/>
    <property type="match status" value="2"/>
</dbReference>
<reference evidence="2" key="1">
    <citation type="submission" date="2015-02" db="EMBL/GenBank/DDBJ databases">
        <title>A novel member of the family Ruminococcaceae isolated from human feces.</title>
        <authorList>
            <person name="Shkoporov A.N."/>
            <person name="Chaplin A.V."/>
            <person name="Motuzova O.V."/>
            <person name="Kafarskaia L.I."/>
            <person name="Khokhlova E.V."/>
            <person name="Efimov B.A."/>
        </authorList>
    </citation>
    <scope>NUCLEOTIDE SEQUENCE [LARGE SCALE GENOMIC DNA]</scope>
    <source>
        <strain evidence="2">585-1</strain>
    </source>
</reference>
<dbReference type="GeneID" id="42858283"/>
<dbReference type="PANTHER" id="PTHR10151:SF120">
    <property type="entry name" value="BIS(5'-ADENOSYL)-TRIPHOSPHATASE"/>
    <property type="match status" value="1"/>
</dbReference>
<evidence type="ECO:0000313" key="3">
    <source>
        <dbReference type="Proteomes" id="UP000032483"/>
    </source>
</evidence>
<dbReference type="Gene3D" id="3.40.720.10">
    <property type="entry name" value="Alkaline Phosphatase, subunit A"/>
    <property type="match status" value="1"/>
</dbReference>